<organism evidence="6 7">
    <name type="scientific">Smittium simulii</name>
    <dbReference type="NCBI Taxonomy" id="133385"/>
    <lineage>
        <taxon>Eukaryota</taxon>
        <taxon>Fungi</taxon>
        <taxon>Fungi incertae sedis</taxon>
        <taxon>Zoopagomycota</taxon>
        <taxon>Kickxellomycotina</taxon>
        <taxon>Harpellomycetes</taxon>
        <taxon>Harpellales</taxon>
        <taxon>Legeriomycetaceae</taxon>
        <taxon>Smittium</taxon>
    </lineage>
</organism>
<dbReference type="InterPro" id="IPR007811">
    <property type="entry name" value="RPC4"/>
</dbReference>
<evidence type="ECO:0000256" key="4">
    <source>
        <dbReference type="ARBA" id="ARBA00023242"/>
    </source>
</evidence>
<dbReference type="AlphaFoldDB" id="A0A2T9YV41"/>
<comment type="caution">
    <text evidence="6">The sequence shown here is derived from an EMBL/GenBank/DDBJ whole genome shotgun (WGS) entry which is preliminary data.</text>
</comment>
<gene>
    <name evidence="6" type="ORF">BB561_001313</name>
</gene>
<keyword evidence="4" id="KW-0539">Nucleus</keyword>
<evidence type="ECO:0000256" key="1">
    <source>
        <dbReference type="ARBA" id="ARBA00004123"/>
    </source>
</evidence>
<dbReference type="GO" id="GO:0003677">
    <property type="term" value="F:DNA binding"/>
    <property type="evidence" value="ECO:0007669"/>
    <property type="project" value="InterPro"/>
</dbReference>
<protein>
    <submittedName>
        <fullName evidence="6">Uncharacterized protein</fullName>
    </submittedName>
</protein>
<feature type="compositionally biased region" description="Basic and acidic residues" evidence="5">
    <location>
        <begin position="1"/>
        <end position="16"/>
    </location>
</feature>
<feature type="compositionally biased region" description="Low complexity" evidence="5">
    <location>
        <begin position="295"/>
        <end position="307"/>
    </location>
</feature>
<evidence type="ECO:0000256" key="5">
    <source>
        <dbReference type="SAM" id="MobiDB-lite"/>
    </source>
</evidence>
<dbReference type="OrthoDB" id="5836119at2759"/>
<dbReference type="GO" id="GO:0005666">
    <property type="term" value="C:RNA polymerase III complex"/>
    <property type="evidence" value="ECO:0007669"/>
    <property type="project" value="InterPro"/>
</dbReference>
<dbReference type="InterPro" id="IPR036388">
    <property type="entry name" value="WH-like_DNA-bd_sf"/>
</dbReference>
<feature type="compositionally biased region" description="Low complexity" evidence="5">
    <location>
        <begin position="260"/>
        <end position="283"/>
    </location>
</feature>
<dbReference type="InterPro" id="IPR036390">
    <property type="entry name" value="WH_DNA-bd_sf"/>
</dbReference>
<dbReference type="Pfam" id="PF05132">
    <property type="entry name" value="RNA_pol_Rpc4"/>
    <property type="match status" value="1"/>
</dbReference>
<feature type="region of interest" description="Disordered" evidence="5">
    <location>
        <begin position="258"/>
        <end position="320"/>
    </location>
</feature>
<reference evidence="6 7" key="1">
    <citation type="journal article" date="2018" name="MBio">
        <title>Comparative Genomics Reveals the Core Gene Toolbox for the Fungus-Insect Symbiosis.</title>
        <authorList>
            <person name="Wang Y."/>
            <person name="Stata M."/>
            <person name="Wang W."/>
            <person name="Stajich J.E."/>
            <person name="White M.M."/>
            <person name="Moncalvo J.M."/>
        </authorList>
    </citation>
    <scope>NUCLEOTIDE SEQUENCE [LARGE SCALE GENOMIC DNA]</scope>
    <source>
        <strain evidence="6 7">SWE-8-4</strain>
    </source>
</reference>
<evidence type="ECO:0000256" key="2">
    <source>
        <dbReference type="ARBA" id="ARBA00022478"/>
    </source>
</evidence>
<dbReference type="Proteomes" id="UP000245383">
    <property type="component" value="Unassembled WGS sequence"/>
</dbReference>
<dbReference type="Gene3D" id="1.10.10.10">
    <property type="entry name" value="Winged helix-like DNA-binding domain superfamily/Winged helix DNA-binding domain"/>
    <property type="match status" value="1"/>
</dbReference>
<evidence type="ECO:0000313" key="7">
    <source>
        <dbReference type="Proteomes" id="UP000245383"/>
    </source>
</evidence>
<accession>A0A2T9YV41</accession>
<feature type="region of interest" description="Disordered" evidence="5">
    <location>
        <begin position="1"/>
        <end position="100"/>
    </location>
</feature>
<dbReference type="PANTHER" id="PTHR13408">
    <property type="entry name" value="DNA-DIRECTED RNA POLYMERASE III"/>
    <property type="match status" value="1"/>
</dbReference>
<evidence type="ECO:0000313" key="6">
    <source>
        <dbReference type="EMBL" id="PVU96215.1"/>
    </source>
</evidence>
<keyword evidence="3" id="KW-0804">Transcription</keyword>
<feature type="region of interest" description="Disordered" evidence="5">
    <location>
        <begin position="113"/>
        <end position="137"/>
    </location>
</feature>
<keyword evidence="7" id="KW-1185">Reference proteome</keyword>
<dbReference type="PANTHER" id="PTHR13408:SF0">
    <property type="entry name" value="DNA-DIRECTED RNA POLYMERASE III SUBUNIT RPC4"/>
    <property type="match status" value="1"/>
</dbReference>
<feature type="compositionally biased region" description="Basic and acidic residues" evidence="5">
    <location>
        <begin position="77"/>
        <end position="86"/>
    </location>
</feature>
<keyword evidence="2" id="KW-0240">DNA-directed RNA polymerase</keyword>
<evidence type="ECO:0000256" key="3">
    <source>
        <dbReference type="ARBA" id="ARBA00023163"/>
    </source>
</evidence>
<dbReference type="SUPFAM" id="SSF46785">
    <property type="entry name" value="Winged helix' DNA-binding domain"/>
    <property type="match status" value="1"/>
</dbReference>
<dbReference type="EMBL" id="MBFR01000038">
    <property type="protein sequence ID" value="PVU96215.1"/>
    <property type="molecule type" value="Genomic_DNA"/>
</dbReference>
<dbReference type="GO" id="GO:0042797">
    <property type="term" value="P:tRNA transcription by RNA polymerase III"/>
    <property type="evidence" value="ECO:0007669"/>
    <property type="project" value="TreeGrafter"/>
</dbReference>
<name>A0A2T9YV41_9FUNG</name>
<proteinExistence type="predicted"/>
<feature type="compositionally biased region" description="Polar residues" evidence="5">
    <location>
        <begin position="121"/>
        <end position="137"/>
    </location>
</feature>
<dbReference type="GO" id="GO:0000814">
    <property type="term" value="C:ESCRT II complex"/>
    <property type="evidence" value="ECO:0007669"/>
    <property type="project" value="InterPro"/>
</dbReference>
<sequence>MSKTPSDSKEVKKEMVEDSANSLPTRLASIRATSSTTLGGVQKMRFAPKAPVRRVKQEPSADESSSNKKKGIIGLLNDKHNSRGDKNFNGGRNNPSNKKRDFKKNLFQQISGPFSMGPASIGQSRGSNRASAAKTSSENGGIVYSAQMKMLPSAFNEFSGSNAKQEEMDDILFNSDDEEFDMTEEEKSKSAPVVLLTDQNADTTLFGDASSRNAVISANNIPENEIDNIAHLFESNTDFNNLMILQLPQVMPKINHSIKSEGASASGTTSTTSDQTSLSTSTTEDIKPDIAKLESQPSSDKSTSSTTPNTQPPKDEDLVDFDANSNIEGQIAELVVHKSGKAFLHFGDIKMNLLNGISCQFAQQLVALDVDAKQFFSFGELEWDLSVGKGVQAFVYWKKPSEWANYIYSWVIDQGLANTVLTVFELTNPDPETNNLVIDQSCDLFRINQEVLLKALKILKNQGKVTLFTGTDTSSLGIKFHQT</sequence>
<dbReference type="STRING" id="133385.A0A2T9YV41"/>
<comment type="subcellular location">
    <subcellularLocation>
        <location evidence="1">Nucleus</location>
    </subcellularLocation>
</comment>
<dbReference type="GO" id="GO:0071985">
    <property type="term" value="P:multivesicular body sorting pathway"/>
    <property type="evidence" value="ECO:0007669"/>
    <property type="project" value="InterPro"/>
</dbReference>